<evidence type="ECO:0000256" key="4">
    <source>
        <dbReference type="ARBA" id="ARBA00022989"/>
    </source>
</evidence>
<evidence type="ECO:0000313" key="8">
    <source>
        <dbReference type="EMBL" id="WVZ57070.1"/>
    </source>
</evidence>
<keyword evidence="4 7" id="KW-1133">Transmembrane helix</keyword>
<keyword evidence="5 7" id="KW-0472">Membrane</keyword>
<feature type="region of interest" description="Disordered" evidence="6">
    <location>
        <begin position="1"/>
        <end position="22"/>
    </location>
</feature>
<feature type="transmembrane region" description="Helical" evidence="7">
    <location>
        <begin position="51"/>
        <end position="71"/>
    </location>
</feature>
<evidence type="ECO:0000256" key="1">
    <source>
        <dbReference type="ARBA" id="ARBA00004370"/>
    </source>
</evidence>
<keyword evidence="3 7" id="KW-0812">Transmembrane</keyword>
<comment type="subcellular location">
    <subcellularLocation>
        <location evidence="1">Membrane</location>
    </subcellularLocation>
</comment>
<reference evidence="8 9" key="1">
    <citation type="submission" date="2024-02" db="EMBL/GenBank/DDBJ databases">
        <title>High-quality chromosome-scale genome assembly of Pensacola bahiagrass (Paspalum notatum Flugge var. saurae).</title>
        <authorList>
            <person name="Vega J.M."/>
            <person name="Podio M."/>
            <person name="Orjuela J."/>
            <person name="Siena L.A."/>
            <person name="Pessino S.C."/>
            <person name="Combes M.C."/>
            <person name="Mariac C."/>
            <person name="Albertini E."/>
            <person name="Pupilli F."/>
            <person name="Ortiz J.P.A."/>
            <person name="Leblanc O."/>
        </authorList>
    </citation>
    <scope>NUCLEOTIDE SEQUENCE [LARGE SCALE GENOMIC DNA]</scope>
    <source>
        <strain evidence="8">R1</strain>
        <tissue evidence="8">Leaf</tissue>
    </source>
</reference>
<dbReference type="EMBL" id="CP144746">
    <property type="protein sequence ID" value="WVZ57070.1"/>
    <property type="molecule type" value="Genomic_DNA"/>
</dbReference>
<accession>A0AAQ3PUN4</accession>
<evidence type="ECO:0000256" key="3">
    <source>
        <dbReference type="ARBA" id="ARBA00022692"/>
    </source>
</evidence>
<organism evidence="8 9">
    <name type="scientific">Paspalum notatum var. saurae</name>
    <dbReference type="NCBI Taxonomy" id="547442"/>
    <lineage>
        <taxon>Eukaryota</taxon>
        <taxon>Viridiplantae</taxon>
        <taxon>Streptophyta</taxon>
        <taxon>Embryophyta</taxon>
        <taxon>Tracheophyta</taxon>
        <taxon>Spermatophyta</taxon>
        <taxon>Magnoliopsida</taxon>
        <taxon>Liliopsida</taxon>
        <taxon>Poales</taxon>
        <taxon>Poaceae</taxon>
        <taxon>PACMAD clade</taxon>
        <taxon>Panicoideae</taxon>
        <taxon>Andropogonodae</taxon>
        <taxon>Paspaleae</taxon>
        <taxon>Paspalinae</taxon>
        <taxon>Paspalum</taxon>
    </lineage>
</organism>
<keyword evidence="9" id="KW-1185">Reference proteome</keyword>
<dbReference type="InterPro" id="IPR000612">
    <property type="entry name" value="PMP3"/>
</dbReference>
<dbReference type="PANTHER" id="PTHR21659">
    <property type="entry name" value="HYDROPHOBIC PROTEIN RCI2 LOW TEMPERATURE AND SALT RESPONSIVE PROTEIN LTI6 -RELATED"/>
    <property type="match status" value="1"/>
</dbReference>
<protein>
    <submittedName>
        <fullName evidence="8">Uncharacterized protein</fullName>
    </submittedName>
</protein>
<evidence type="ECO:0000256" key="6">
    <source>
        <dbReference type="SAM" id="MobiDB-lite"/>
    </source>
</evidence>
<dbReference type="Pfam" id="PF01679">
    <property type="entry name" value="Pmp3"/>
    <property type="match status" value="1"/>
</dbReference>
<feature type="transmembrane region" description="Helical" evidence="7">
    <location>
        <begin position="83"/>
        <end position="108"/>
    </location>
</feature>
<evidence type="ECO:0000256" key="5">
    <source>
        <dbReference type="ARBA" id="ARBA00023136"/>
    </source>
</evidence>
<gene>
    <name evidence="8" type="ORF">U9M48_007506</name>
</gene>
<dbReference type="PANTHER" id="PTHR21659:SF41">
    <property type="entry name" value="PROTEIN LTI6B, PUTATIVE, EXPRESSED-RELATED"/>
    <property type="match status" value="1"/>
</dbReference>
<dbReference type="GO" id="GO:0016020">
    <property type="term" value="C:membrane"/>
    <property type="evidence" value="ECO:0007669"/>
    <property type="project" value="UniProtKB-SubCell"/>
</dbReference>
<proteinExistence type="inferred from homology"/>
<evidence type="ECO:0000256" key="7">
    <source>
        <dbReference type="SAM" id="Phobius"/>
    </source>
</evidence>
<dbReference type="Proteomes" id="UP001341281">
    <property type="component" value="Chromosome 02"/>
</dbReference>
<sequence length="110" mass="12409">MVGVAGVRNGGRRRQDSDHAPRTTTCRHVDVTWYAPVLRFSSSSRQQQQQIIIMADSVVTVIRVILAILLPPLGVFLRHGIKIEFWICLILSLLAYLPGIIYAIWVIVKD</sequence>
<evidence type="ECO:0000256" key="2">
    <source>
        <dbReference type="ARBA" id="ARBA00009530"/>
    </source>
</evidence>
<dbReference type="PROSITE" id="PS01309">
    <property type="entry name" value="UPF0057"/>
    <property type="match status" value="1"/>
</dbReference>
<evidence type="ECO:0000313" key="9">
    <source>
        <dbReference type="Proteomes" id="UP001341281"/>
    </source>
</evidence>
<dbReference type="AlphaFoldDB" id="A0AAQ3PUN4"/>
<name>A0AAQ3PUN4_PASNO</name>
<comment type="similarity">
    <text evidence="2">Belongs to the UPF0057 (PMP3) family.</text>
</comment>